<sequence length="168" mass="18017">MINGFPSTIQGRNVLFSTSHTKPNLNLSPPELGNILQLSPSSINTSRALIELDMDSLIDVEVWSWIFRETGQNISVLKILSGLCVDDICLEVVAALSVGSQVRDVEGSADAPSTVPDKSPGSALSSSEPDTTTTISTADSTVVSTGREEDANEKHRQSHKLEPISNRQ</sequence>
<dbReference type="AlphaFoldDB" id="A0A9W4UL01"/>
<feature type="compositionally biased region" description="Basic and acidic residues" evidence="1">
    <location>
        <begin position="146"/>
        <end position="162"/>
    </location>
</feature>
<dbReference type="Proteomes" id="UP001152607">
    <property type="component" value="Unassembled WGS sequence"/>
</dbReference>
<protein>
    <recommendedName>
        <fullName evidence="4">Carrier domain-containing protein</fullName>
    </recommendedName>
</protein>
<dbReference type="InterPro" id="IPR036736">
    <property type="entry name" value="ACP-like_sf"/>
</dbReference>
<dbReference type="SUPFAM" id="SSF47336">
    <property type="entry name" value="ACP-like"/>
    <property type="match status" value="1"/>
</dbReference>
<proteinExistence type="predicted"/>
<keyword evidence="3" id="KW-1185">Reference proteome</keyword>
<comment type="caution">
    <text evidence="2">The sequence shown here is derived from an EMBL/GenBank/DDBJ whole genome shotgun (WGS) entry which is preliminary data.</text>
</comment>
<evidence type="ECO:0000313" key="3">
    <source>
        <dbReference type="Proteomes" id="UP001152607"/>
    </source>
</evidence>
<feature type="compositionally biased region" description="Low complexity" evidence="1">
    <location>
        <begin position="125"/>
        <end position="145"/>
    </location>
</feature>
<name>A0A9W4UL01_9PLEO</name>
<evidence type="ECO:0008006" key="4">
    <source>
        <dbReference type="Google" id="ProtNLM"/>
    </source>
</evidence>
<evidence type="ECO:0000313" key="2">
    <source>
        <dbReference type="EMBL" id="CAI6337900.1"/>
    </source>
</evidence>
<feature type="region of interest" description="Disordered" evidence="1">
    <location>
        <begin position="104"/>
        <end position="168"/>
    </location>
</feature>
<dbReference type="Gene3D" id="1.10.1200.10">
    <property type="entry name" value="ACP-like"/>
    <property type="match status" value="1"/>
</dbReference>
<evidence type="ECO:0000256" key="1">
    <source>
        <dbReference type="SAM" id="MobiDB-lite"/>
    </source>
</evidence>
<reference evidence="2" key="1">
    <citation type="submission" date="2023-01" db="EMBL/GenBank/DDBJ databases">
        <authorList>
            <person name="Van Ghelder C."/>
            <person name="Rancurel C."/>
        </authorList>
    </citation>
    <scope>NUCLEOTIDE SEQUENCE</scope>
    <source>
        <strain evidence="2">CNCM I-4278</strain>
    </source>
</reference>
<dbReference type="EMBL" id="CAOQHR010000007">
    <property type="protein sequence ID" value="CAI6337900.1"/>
    <property type="molecule type" value="Genomic_DNA"/>
</dbReference>
<dbReference type="OrthoDB" id="329835at2759"/>
<accession>A0A9W4UL01</accession>
<gene>
    <name evidence="2" type="ORF">PDIGIT_LOCUS11018</name>
</gene>
<organism evidence="2 3">
    <name type="scientific">Periconia digitata</name>
    <dbReference type="NCBI Taxonomy" id="1303443"/>
    <lineage>
        <taxon>Eukaryota</taxon>
        <taxon>Fungi</taxon>
        <taxon>Dikarya</taxon>
        <taxon>Ascomycota</taxon>
        <taxon>Pezizomycotina</taxon>
        <taxon>Dothideomycetes</taxon>
        <taxon>Pleosporomycetidae</taxon>
        <taxon>Pleosporales</taxon>
        <taxon>Massarineae</taxon>
        <taxon>Periconiaceae</taxon>
        <taxon>Periconia</taxon>
    </lineage>
</organism>